<comment type="caution">
    <text evidence="11">The sequence shown here is derived from an EMBL/GenBank/DDBJ whole genome shotgun (WGS) entry which is preliminary data.</text>
</comment>
<evidence type="ECO:0000259" key="10">
    <source>
        <dbReference type="Pfam" id="PF11799"/>
    </source>
</evidence>
<accession>A0A397PFM5</accession>
<dbReference type="PANTHER" id="PTHR35369">
    <property type="entry name" value="BLR3025 PROTEIN-RELATED"/>
    <property type="match status" value="1"/>
</dbReference>
<evidence type="ECO:0000256" key="4">
    <source>
        <dbReference type="ARBA" id="ARBA00012417"/>
    </source>
</evidence>
<feature type="domain" description="DNA polymerase Y-family little finger" evidence="10">
    <location>
        <begin position="263"/>
        <end position="360"/>
    </location>
</feature>
<dbReference type="InterPro" id="IPR050356">
    <property type="entry name" value="SulA_CellDiv_inhibitor"/>
</dbReference>
<evidence type="ECO:0000256" key="1">
    <source>
        <dbReference type="ARBA" id="ARBA00001946"/>
    </source>
</evidence>
<dbReference type="Pfam" id="PF11799">
    <property type="entry name" value="IMS_C"/>
    <property type="match status" value="1"/>
</dbReference>
<dbReference type="EC" id="2.7.7.7" evidence="4"/>
<keyword evidence="5" id="KW-0227">DNA damage</keyword>
<comment type="cofactor">
    <cofactor evidence="1">
        <name>Mg(2+)</name>
        <dbReference type="ChEBI" id="CHEBI:18420"/>
    </cofactor>
</comment>
<dbReference type="EMBL" id="QXDF01000004">
    <property type="protein sequence ID" value="RIA47263.1"/>
    <property type="molecule type" value="Genomic_DNA"/>
</dbReference>
<evidence type="ECO:0000313" key="12">
    <source>
        <dbReference type="Proteomes" id="UP000266273"/>
    </source>
</evidence>
<dbReference type="GO" id="GO:0006281">
    <property type="term" value="P:DNA repair"/>
    <property type="evidence" value="ECO:0007669"/>
    <property type="project" value="InterPro"/>
</dbReference>
<dbReference type="CDD" id="cd03468">
    <property type="entry name" value="PolY_like"/>
    <property type="match status" value="1"/>
</dbReference>
<dbReference type="PANTHER" id="PTHR35369:SF2">
    <property type="entry name" value="BLR3025 PROTEIN"/>
    <property type="match status" value="1"/>
</dbReference>
<dbReference type="InterPro" id="IPR043128">
    <property type="entry name" value="Rev_trsase/Diguanyl_cyclase"/>
</dbReference>
<gene>
    <name evidence="11" type="ORF">BXY53_2645</name>
</gene>
<sequence>MMRRIVSIWLPEFPIDRLRRDDCRKPQSERLSGLHDGAPFALTAKDGQRLVVAAANRPAVEAGITPGMGVADALAMLPALGTHTAQPERDRRALHDLARWCVRYTPWANVDGADGLWLDITGTAHLFGGEVTMLRRINADLVRLGFTNRVGAAGTPGAAWALARYGPSGSVQKRIAPAGERLDGLLRDLPVEALRLDPGPAALLRRLGLRTIGDVLPIPRASLARRFQSSAQSESVLTRLDQALGLKGEPISPLGPPPVFEARRNFAEPCVAREGLPPILRALLDDLCRQMEREGQGARRITLTACHTDGRISRRRIGTARPSRDAEHLARLFRQPLESLDPDFGIDLFILSADRTEPLGPHQAVLENKTGTSEAELAQLIDRLSNRLGAQNIHWLAPLESHLPESAQTQHPADSDPPPEAWPDHMPPRPLRLLDRPEPIEAVAEVPDGPPLLFRWRRVLRRVARARGPERIAPEWWRASGPSARPRDYYDIEDTSGRRYWVFREGQYDETGDGPPPRWYMHGLFA</sequence>
<proteinExistence type="inferred from homology"/>
<dbReference type="Gene3D" id="3.30.70.270">
    <property type="match status" value="1"/>
</dbReference>
<dbReference type="AlphaFoldDB" id="A0A397PFM5"/>
<feature type="domain" description="UmuC" evidence="9">
    <location>
        <begin position="36"/>
        <end position="162"/>
    </location>
</feature>
<comment type="similarity">
    <text evidence="2">Belongs to the DNA polymerase type-Y family.</text>
</comment>
<evidence type="ECO:0000256" key="6">
    <source>
        <dbReference type="ARBA" id="ARBA00025589"/>
    </source>
</evidence>
<comment type="catalytic activity">
    <reaction evidence="7">
        <text>DNA(n) + a 2'-deoxyribonucleoside 5'-triphosphate = DNA(n+1) + diphosphate</text>
        <dbReference type="Rhea" id="RHEA:22508"/>
        <dbReference type="Rhea" id="RHEA-COMP:17339"/>
        <dbReference type="Rhea" id="RHEA-COMP:17340"/>
        <dbReference type="ChEBI" id="CHEBI:33019"/>
        <dbReference type="ChEBI" id="CHEBI:61560"/>
        <dbReference type="ChEBI" id="CHEBI:173112"/>
        <dbReference type="EC" id="2.7.7.7"/>
    </reaction>
</comment>
<organism evidence="11 12">
    <name type="scientific">Dichotomicrobium thermohalophilum</name>
    <dbReference type="NCBI Taxonomy" id="933063"/>
    <lineage>
        <taxon>Bacteria</taxon>
        <taxon>Pseudomonadati</taxon>
        <taxon>Pseudomonadota</taxon>
        <taxon>Alphaproteobacteria</taxon>
        <taxon>Hyphomicrobiales</taxon>
        <taxon>Hyphomicrobiaceae</taxon>
        <taxon>Dichotomicrobium</taxon>
    </lineage>
</organism>
<evidence type="ECO:0000256" key="5">
    <source>
        <dbReference type="ARBA" id="ARBA00022763"/>
    </source>
</evidence>
<dbReference type="GO" id="GO:0003684">
    <property type="term" value="F:damaged DNA binding"/>
    <property type="evidence" value="ECO:0007669"/>
    <property type="project" value="InterPro"/>
</dbReference>
<evidence type="ECO:0000256" key="3">
    <source>
        <dbReference type="ARBA" id="ARBA00011245"/>
    </source>
</evidence>
<dbReference type="Proteomes" id="UP000266273">
    <property type="component" value="Unassembled WGS sequence"/>
</dbReference>
<feature type="region of interest" description="Disordered" evidence="8">
    <location>
        <begin position="405"/>
        <end position="430"/>
    </location>
</feature>
<keyword evidence="12" id="KW-1185">Reference proteome</keyword>
<evidence type="ECO:0000256" key="8">
    <source>
        <dbReference type="SAM" id="MobiDB-lite"/>
    </source>
</evidence>
<evidence type="ECO:0000259" key="9">
    <source>
        <dbReference type="Pfam" id="PF00817"/>
    </source>
</evidence>
<comment type="function">
    <text evidence="6">Poorly processive, error-prone DNA polymerase involved in untargeted mutagenesis. Copies undamaged DNA at stalled replication forks, which arise in vivo from mismatched or misaligned primer ends. These misaligned primers can be extended by PolIV. Exhibits no 3'-5' exonuclease (proofreading) activity. May be involved in translesional synthesis, in conjunction with the beta clamp from PolIII.</text>
</comment>
<dbReference type="InterPro" id="IPR043502">
    <property type="entry name" value="DNA/RNA_pol_sf"/>
</dbReference>
<dbReference type="Pfam" id="PF00817">
    <property type="entry name" value="IMS"/>
    <property type="match status" value="1"/>
</dbReference>
<comment type="subunit">
    <text evidence="3">Monomer.</text>
</comment>
<dbReference type="SUPFAM" id="SSF56672">
    <property type="entry name" value="DNA/RNA polymerases"/>
    <property type="match status" value="1"/>
</dbReference>
<name>A0A397PFM5_9HYPH</name>
<dbReference type="InterPro" id="IPR001126">
    <property type="entry name" value="UmuC"/>
</dbReference>
<evidence type="ECO:0000256" key="7">
    <source>
        <dbReference type="ARBA" id="ARBA00049244"/>
    </source>
</evidence>
<reference evidence="11 12" key="1">
    <citation type="submission" date="2018-08" db="EMBL/GenBank/DDBJ databases">
        <title>Genomic Encyclopedia of Archaeal and Bacterial Type Strains, Phase II (KMG-II): from individual species to whole genera.</title>
        <authorList>
            <person name="Goeker M."/>
        </authorList>
    </citation>
    <scope>NUCLEOTIDE SEQUENCE [LARGE SCALE GENOMIC DNA]</scope>
    <source>
        <strain evidence="11 12">DSM 5002</strain>
    </source>
</reference>
<evidence type="ECO:0000256" key="2">
    <source>
        <dbReference type="ARBA" id="ARBA00010945"/>
    </source>
</evidence>
<dbReference type="InterPro" id="IPR017961">
    <property type="entry name" value="DNA_pol_Y-fam_little_finger"/>
</dbReference>
<evidence type="ECO:0000313" key="11">
    <source>
        <dbReference type="EMBL" id="RIA47263.1"/>
    </source>
</evidence>
<dbReference type="Gene3D" id="3.40.1170.60">
    <property type="match status" value="1"/>
</dbReference>
<protein>
    <recommendedName>
        <fullName evidence="4">DNA-directed DNA polymerase</fullName>
        <ecNumber evidence="4">2.7.7.7</ecNumber>
    </recommendedName>
</protein>